<dbReference type="OrthoDB" id="5373157at2"/>
<dbReference type="EMBL" id="JRPR02000001">
    <property type="protein sequence ID" value="TLD97728.1"/>
    <property type="molecule type" value="Genomic_DNA"/>
</dbReference>
<keyword evidence="2" id="KW-1185">Reference proteome</keyword>
<evidence type="ECO:0000313" key="2">
    <source>
        <dbReference type="Proteomes" id="UP000029733"/>
    </source>
</evidence>
<reference evidence="1 2" key="1">
    <citation type="journal article" date="2014" name="Genome Announc.">
        <title>Draft genome sequences of eight enterohepatic helicobacter species isolated from both laboratory and wild rodents.</title>
        <authorList>
            <person name="Sheh A."/>
            <person name="Shen Z."/>
            <person name="Fox J.G."/>
        </authorList>
    </citation>
    <scope>NUCLEOTIDE SEQUENCE [LARGE SCALE GENOMIC DNA]</scope>
    <source>
        <strain evidence="1 2">MIT 09-6949</strain>
    </source>
</reference>
<sequence>MKTKTMQHIFSHLKQDYPLLAHKLLEQDELARFKNMCLTPLEKEQILFLTIKNEQLLFAFKHQALCAEFNHYKHKHIIETLRQHKQTFPTLSSIQKIRAYVPSHILKPKIELKSIQRYYEHSNGEFINLATDSIIFDKIEALRVSIKRQWDSQNEQ</sequence>
<proteinExistence type="predicted"/>
<name>A0A4U8TEF9_9HELI</name>
<dbReference type="Proteomes" id="UP000029733">
    <property type="component" value="Unassembled WGS sequence"/>
</dbReference>
<evidence type="ECO:0000313" key="1">
    <source>
        <dbReference type="EMBL" id="TLD97728.1"/>
    </source>
</evidence>
<organism evidence="1 2">
    <name type="scientific">Helicobacter jaachi</name>
    <dbReference type="NCBI Taxonomy" id="1677920"/>
    <lineage>
        <taxon>Bacteria</taxon>
        <taxon>Pseudomonadati</taxon>
        <taxon>Campylobacterota</taxon>
        <taxon>Epsilonproteobacteria</taxon>
        <taxon>Campylobacterales</taxon>
        <taxon>Helicobacteraceae</taxon>
        <taxon>Helicobacter</taxon>
    </lineage>
</organism>
<comment type="caution">
    <text evidence="1">The sequence shown here is derived from an EMBL/GenBank/DDBJ whole genome shotgun (WGS) entry which is preliminary data.</text>
</comment>
<gene>
    <name evidence="1" type="ORF">LS71_003065</name>
</gene>
<evidence type="ECO:0008006" key="3">
    <source>
        <dbReference type="Google" id="ProtNLM"/>
    </source>
</evidence>
<protein>
    <recommendedName>
        <fullName evidence="3">DUF721 domain-containing protein</fullName>
    </recommendedName>
</protein>
<dbReference type="AlphaFoldDB" id="A0A4U8TEF9"/>
<dbReference type="STRING" id="1677920.LS71_03915"/>
<accession>A0A4U8TEF9</accession>